<feature type="compositionally biased region" description="Acidic residues" evidence="1">
    <location>
        <begin position="700"/>
        <end position="732"/>
    </location>
</feature>
<dbReference type="InterPro" id="IPR011990">
    <property type="entry name" value="TPR-like_helical_dom_sf"/>
</dbReference>
<dbReference type="Proteomes" id="UP000078550">
    <property type="component" value="Unassembled WGS sequence"/>
</dbReference>
<feature type="compositionally biased region" description="Basic and acidic residues" evidence="1">
    <location>
        <begin position="741"/>
        <end position="754"/>
    </location>
</feature>
<evidence type="ECO:0000259" key="3">
    <source>
        <dbReference type="Pfam" id="PF11977"/>
    </source>
</evidence>
<reference evidence="5" key="1">
    <citation type="submission" date="2016-05" db="EMBL/GenBank/DDBJ databases">
        <authorList>
            <person name="Naeem Raeece"/>
        </authorList>
    </citation>
    <scope>NUCLEOTIDE SEQUENCE [LARGE SCALE GENOMIC DNA]</scope>
</reference>
<organism evidence="4 5">
    <name type="scientific">Plasmodium ovale wallikeri</name>
    <dbReference type="NCBI Taxonomy" id="864142"/>
    <lineage>
        <taxon>Eukaryota</taxon>
        <taxon>Sar</taxon>
        <taxon>Alveolata</taxon>
        <taxon>Apicomplexa</taxon>
        <taxon>Aconoidasida</taxon>
        <taxon>Haemosporida</taxon>
        <taxon>Plasmodiidae</taxon>
        <taxon>Plasmodium</taxon>
        <taxon>Plasmodium (Plasmodium)</taxon>
    </lineage>
</organism>
<keyword evidence="2" id="KW-0812">Transmembrane</keyword>
<feature type="transmembrane region" description="Helical" evidence="2">
    <location>
        <begin position="240"/>
        <end position="262"/>
    </location>
</feature>
<dbReference type="Gene3D" id="3.40.50.11980">
    <property type="match status" value="1"/>
</dbReference>
<dbReference type="SUPFAM" id="SSF48452">
    <property type="entry name" value="TPR-like"/>
    <property type="match status" value="1"/>
</dbReference>
<protein>
    <recommendedName>
        <fullName evidence="3">RNase NYN domain-containing protein</fullName>
    </recommendedName>
</protein>
<proteinExistence type="predicted"/>
<dbReference type="Gene3D" id="1.25.40.10">
    <property type="entry name" value="Tetratricopeptide repeat domain"/>
    <property type="match status" value="1"/>
</dbReference>
<feature type="compositionally biased region" description="Polar residues" evidence="1">
    <location>
        <begin position="773"/>
        <end position="783"/>
    </location>
</feature>
<dbReference type="AlphaFoldDB" id="A0A1A8YR46"/>
<keyword evidence="2" id="KW-1133">Transmembrane helix</keyword>
<evidence type="ECO:0000256" key="1">
    <source>
        <dbReference type="SAM" id="MobiDB-lite"/>
    </source>
</evidence>
<accession>A0A1A8YR46</accession>
<feature type="region of interest" description="Disordered" evidence="1">
    <location>
        <begin position="700"/>
        <end position="789"/>
    </location>
</feature>
<keyword evidence="2" id="KW-0472">Membrane</keyword>
<evidence type="ECO:0000313" key="5">
    <source>
        <dbReference type="Proteomes" id="UP000078550"/>
    </source>
</evidence>
<dbReference type="InterPro" id="IPR021869">
    <property type="entry name" value="RNase_Zc3h12_NYN"/>
</dbReference>
<gene>
    <name evidence="4" type="ORF">POVWA2_018210</name>
</gene>
<dbReference type="Pfam" id="PF11977">
    <property type="entry name" value="RNase_Zc3h12a"/>
    <property type="match status" value="1"/>
</dbReference>
<evidence type="ECO:0000256" key="2">
    <source>
        <dbReference type="SAM" id="Phobius"/>
    </source>
</evidence>
<name>A0A1A8YR46_PLAOA</name>
<dbReference type="EMBL" id="FLRE01000070">
    <property type="protein sequence ID" value="SBT34105.1"/>
    <property type="molecule type" value="Genomic_DNA"/>
</dbReference>
<feature type="domain" description="RNase NYN" evidence="3">
    <location>
        <begin position="1036"/>
        <end position="1201"/>
    </location>
</feature>
<evidence type="ECO:0000313" key="4">
    <source>
        <dbReference type="EMBL" id="SBT34105.1"/>
    </source>
</evidence>
<sequence length="1221" mass="141929">MMRGRDNRVRENSIIAIDEKRKKKKKEDILYEYLRNNDVKALQHLNTIWIYFFYHNIKIITKKIRIIGQEDKNRRKLERYLQALSINIDDAYDYFQDILMHIIKIYDEKKVDYILYISRNKDRHNDCNISAISYHSNMFERNLKGNTLGYDNYINNAIDEFYMRQKSINSKNIENEMLYKSLEIVRICVSNIFKILGDLYRYKCYFFGENYKKNKIISCTNYYKSLNYYKYDGHLFNQLALLYINGNPITCLFFYFLSLISYKPASCRDSVIIFLETILNEKNKLGDNQSYDKKGNDIHMEGSSIDRNNPKRASLDRHIVLLPHNNGSASRFQRCLNNGSASRFQRCLNNGSASRFQRCLNNGSASRFQRCLNNGSASRFQRCLKNGHVSTNRGSHVNCRNSSIKRGTTPQQVYFIKNKENKLVPIRRCPNRETDLYRRDKMIEREKVSASVERCRSGEVCRHGEMCRHGETRKHGETRRLGERCKRGEQTQQELPERELRETLANFHISYFKIKKYNYFHLEHGINHTYNSEDSNEEEIVLLKKPLFVKDYSMSINGHVINEKDHSHDKLNCYNVLYDKSTISNSRNVGLAHDHTGPIESDDHLYLPCHDNTFHGHCRENLGTTDYIAATKDIHEEGLMDRVEEMEDKVRVARFRSLIESLKGESDNEGSFFKSLCKKYLLSKSSEKIEAFEEGAEAFEEGAEELEEGAEELEEGVEELEEGVEAFEEGAEEGVAKGTKRASDHPEGHDKGLRQDLPSVSALDDPNEEDSRPQGSTGDSTGASNGGRYAEEQFQKREAILESEMDISMHKKTPCGSNGTSHFSSICGETSGVSTGYMPAHFFHNGYAFSYEGEKIGGRNSRIGKVQGKTRLKSLGRFEPRLVEGHSVERNEDKNTPQYDVDNISHMKNGVSKHFGSFDGFVKESIEISSPVDTFTHEMVTKERNNITVEDSMDHSEQGDSDIFLRNVMDHMGRERYSNSFHEGEIYTDQKVGENSLFCNIPEEHVYNRRRNSMHDDDYVRQHDEEGKMCLNDVSKRMIIVDGKNIGTRYQNNYRKYFDIFRIKVVLEYYICKECDVQIVIPEEYIMQGRCNKFNDGYQRDKILEESYCNQGGNENVEFHLTRKDFLLLQHMNVLGCLIIQPLEDYYEYCLSLIQKSNACFVTNIALSELNMRLHKYEKILSVFAAHFISYTFLGDEFLPNPNFKWPIAGYNPVKEHTTKE</sequence>